<keyword evidence="1" id="KW-0812">Transmembrane</keyword>
<feature type="transmembrane region" description="Helical" evidence="1">
    <location>
        <begin position="498"/>
        <end position="517"/>
    </location>
</feature>
<evidence type="ECO:0000313" key="4">
    <source>
        <dbReference type="Proteomes" id="UP000585474"/>
    </source>
</evidence>
<feature type="domain" description="DUF4220" evidence="2">
    <location>
        <begin position="34"/>
        <end position="360"/>
    </location>
</feature>
<dbReference type="Pfam" id="PF04578">
    <property type="entry name" value="DUF594"/>
    <property type="match status" value="1"/>
</dbReference>
<dbReference type="AlphaFoldDB" id="A0A7J0EZA6"/>
<evidence type="ECO:0000259" key="2">
    <source>
        <dbReference type="Pfam" id="PF13968"/>
    </source>
</evidence>
<keyword evidence="1" id="KW-0472">Membrane</keyword>
<dbReference type="Pfam" id="PF13968">
    <property type="entry name" value="DUF4220"/>
    <property type="match status" value="1"/>
</dbReference>
<dbReference type="Proteomes" id="UP000585474">
    <property type="component" value="Unassembled WGS sequence"/>
</dbReference>
<name>A0A7J0EZA6_9ERIC</name>
<evidence type="ECO:0000313" key="3">
    <source>
        <dbReference type="EMBL" id="GFY91768.1"/>
    </source>
</evidence>
<dbReference type="InterPro" id="IPR007658">
    <property type="entry name" value="DUF594"/>
</dbReference>
<feature type="transmembrane region" description="Helical" evidence="1">
    <location>
        <begin position="270"/>
        <end position="291"/>
    </location>
</feature>
<organism evidence="3 4">
    <name type="scientific">Actinidia rufa</name>
    <dbReference type="NCBI Taxonomy" id="165716"/>
    <lineage>
        <taxon>Eukaryota</taxon>
        <taxon>Viridiplantae</taxon>
        <taxon>Streptophyta</taxon>
        <taxon>Embryophyta</taxon>
        <taxon>Tracheophyta</taxon>
        <taxon>Spermatophyta</taxon>
        <taxon>Magnoliopsida</taxon>
        <taxon>eudicotyledons</taxon>
        <taxon>Gunneridae</taxon>
        <taxon>Pentapetalae</taxon>
        <taxon>asterids</taxon>
        <taxon>Ericales</taxon>
        <taxon>Actinidiaceae</taxon>
        <taxon>Actinidia</taxon>
    </lineage>
</organism>
<sequence>MAKIEKWKEIWEIWDIRLPFQGPRSFGFLGSLSLVHLGGPDTITAFALEDNELWLRHLLGLGFQCWAVAYAFINSFPNHELWRPTVLMFIAGLIKYTERTRSLYLASSRRFRESLLTEPDPGPNYAKLMDEYTSKKEARLPTKIEMIPEPGRPNRSGDDGNTEKLTDLEVVQCAYRYFDTFKGLIADLIFSFRERNQSRDFFLKRTARDAFKVVEVELNFFYEILYTKVVVVQGRFGYPLRFLSFGLTCAAIVLFYLMEKQKFKKIDIGITYILLFGAIALDLIASLMVLYSDWTAVALTKSENPYCVTRMLRKALNVKRDRWPEPPENPWTFSFGFGTIMKIVRHRWSESLSKYNLINYCLHPRAKWWEATIDFFGLTNMLDGIKYVETVDFPNELRDFIFKELKVKSEMADDLETAKEIYSARGDWVLRFEGHTNLLRWINGVDYDESLILWHIATELCFNCDEKSTDTNTVCGNTSSGDGQNTDFRSLSKLLSDYMLYLLIMQATMVSTVAGIGQIRFRDTCAEAKKFLRGRKIGEVEEEKSCCLSIFPCGKCFCDSGLEEGQQNNQVRANNTPTKKSFFSSIFPCCFTKCCSKDEKGLTELQKQACESILAVNTEVEPVAVKGDRSKSVLFDACRLAKELMKSKDKKWEIISKVWVELLCYAACRCRPSTHAAQLNKGGQLVTLVWLLMAHLGLGNQFQISEGHARAKLIVGNEATSWKWAIIDNGCNGAEITSCRCFCTSVFLQQKPHSSLDLPRRDRRLLALPGKLLEDVVDEAVHDAHGLAGDPVVRVDLLQHLEDVDLVRLNALLRPLLLISGCRGTALRRKLLLRRGLLRHRRLLLGGVFLGLGRHRE</sequence>
<accession>A0A7J0EZA6</accession>
<feature type="transmembrane region" description="Helical" evidence="1">
    <location>
        <begin position="238"/>
        <end position="258"/>
    </location>
</feature>
<keyword evidence="4" id="KW-1185">Reference proteome</keyword>
<dbReference type="OrthoDB" id="1689146at2759"/>
<evidence type="ECO:0000256" key="1">
    <source>
        <dbReference type="SAM" id="Phobius"/>
    </source>
</evidence>
<gene>
    <name evidence="3" type="ORF">Acr_08g0001640</name>
</gene>
<keyword evidence="1" id="KW-1133">Transmembrane helix</keyword>
<protein>
    <submittedName>
        <fullName evidence="3">Histone superfamily protein</fullName>
    </submittedName>
</protein>
<dbReference type="EMBL" id="BJWL01000008">
    <property type="protein sequence ID" value="GFY91768.1"/>
    <property type="molecule type" value="Genomic_DNA"/>
</dbReference>
<proteinExistence type="predicted"/>
<reference evidence="3 4" key="1">
    <citation type="submission" date="2019-07" db="EMBL/GenBank/DDBJ databases">
        <title>De Novo Assembly of kiwifruit Actinidia rufa.</title>
        <authorList>
            <person name="Sugita-Konishi S."/>
            <person name="Sato K."/>
            <person name="Mori E."/>
            <person name="Abe Y."/>
            <person name="Kisaki G."/>
            <person name="Hamano K."/>
            <person name="Suezawa K."/>
            <person name="Otani M."/>
            <person name="Fukuda T."/>
            <person name="Manabe T."/>
            <person name="Gomi K."/>
            <person name="Tabuchi M."/>
            <person name="Akimitsu K."/>
            <person name="Kataoka I."/>
        </authorList>
    </citation>
    <scope>NUCLEOTIDE SEQUENCE [LARGE SCALE GENOMIC DNA]</scope>
    <source>
        <strain evidence="4">cv. Fuchu</strain>
    </source>
</reference>
<dbReference type="InterPro" id="IPR025315">
    <property type="entry name" value="DUF4220"/>
</dbReference>
<comment type="caution">
    <text evidence="3">The sequence shown here is derived from an EMBL/GenBank/DDBJ whole genome shotgun (WGS) entry which is preliminary data.</text>
</comment>
<dbReference type="PANTHER" id="PTHR31325">
    <property type="entry name" value="OS01G0798800 PROTEIN-RELATED"/>
    <property type="match status" value="1"/>
</dbReference>